<name>A0A1A8AMG6_NOTFU</name>
<dbReference type="GO" id="GO:0005516">
    <property type="term" value="F:calmodulin binding"/>
    <property type="evidence" value="ECO:0007669"/>
    <property type="project" value="InterPro"/>
</dbReference>
<dbReference type="Pfam" id="PF00612">
    <property type="entry name" value="IQ"/>
    <property type="match status" value="2"/>
</dbReference>
<dbReference type="GO" id="GO:0005929">
    <property type="term" value="C:cilium"/>
    <property type="evidence" value="ECO:0007669"/>
    <property type="project" value="TreeGrafter"/>
</dbReference>
<dbReference type="AlphaFoldDB" id="A0A1A8AMG6"/>
<dbReference type="SMART" id="SM00015">
    <property type="entry name" value="IQ"/>
    <property type="match status" value="4"/>
</dbReference>
<sequence length="639" mass="72528">MPKAGLGVCGRKEAVAGEEAVELWAWEQQQEEEEGEALISELKRQMDNEDLDPEQKIMLLNNGLNKVLNSAAFQKNSGLLTLMKAQLYHSGILRLGVRLLSQHPSRPQGNWSATATLAHLISSCCVGAEPGRHSETFLTLFLPSVMDGLLSLANQLKSQVEGLSLFRKVMDSVGWLLSAHTHLTVQVFSSTQYEQIQLCDDITVSLLCIQMWIQTCTVSSKFLSDLSDDAILLLLEEAVCQLAHSSDAAVGGASIRLILLMARGLELRLPSLKLNFKGLDRLLEKDWRGRGFDQDVDQLVAIIQSEKPVTNQLEESTERVRAASVIQATWRSYQTRRRVKNLNRAVSMLQRRYRSRKRHEQEQQEAQRQKEELKYQVCVRRQQARRSFHQRQLQLLQLLPPEQVQPYLEECKRRAAIVIQSFWRGFRERRRYKNTLRHALRQKDIQEQAARTLQRAVRRFLGKRAPAKVPFLVPLWIGQEGLTDSRRAELQQQVDNYISVHRSSRVSPEECVSLHQEVQLLLQAELQRGDYYRREEQRVAAVLACTHTQLELLRDAPPLSVVTEVQANSFLSPSASIAAQARDAQNAVLQASRLPWWRMLGELDAGVGSCHAHLQELEAELGGLFIVGPAKDSKLSEVD</sequence>
<gene>
    <name evidence="1" type="primary">IQCB1</name>
</gene>
<proteinExistence type="predicted"/>
<dbReference type="PROSITE" id="PS50096">
    <property type="entry name" value="IQ"/>
    <property type="match status" value="2"/>
</dbReference>
<dbReference type="PANTHER" id="PTHR15673">
    <property type="entry name" value="IQ CALMODULIN-BINDING MOTIF CONTAINING PROTEIN 1"/>
    <property type="match status" value="1"/>
</dbReference>
<reference evidence="1" key="2">
    <citation type="submission" date="2016-06" db="EMBL/GenBank/DDBJ databases">
        <title>The genome of a short-lived fish provides insights into sex chromosome evolution and the genetic control of aging.</title>
        <authorList>
            <person name="Reichwald K."/>
            <person name="Felder M."/>
            <person name="Petzold A."/>
            <person name="Koch P."/>
            <person name="Groth M."/>
            <person name="Platzer M."/>
        </authorList>
    </citation>
    <scope>NUCLEOTIDE SEQUENCE</scope>
    <source>
        <tissue evidence="1">Brain</tissue>
    </source>
</reference>
<protein>
    <submittedName>
        <fullName evidence="1">IQ motif containing B1</fullName>
    </submittedName>
</protein>
<dbReference type="GO" id="GO:0060271">
    <property type="term" value="P:cilium assembly"/>
    <property type="evidence" value="ECO:0007669"/>
    <property type="project" value="InterPro"/>
</dbReference>
<dbReference type="InterPro" id="IPR028765">
    <property type="entry name" value="IQCB1"/>
</dbReference>
<dbReference type="Gene3D" id="1.20.5.190">
    <property type="match status" value="2"/>
</dbReference>
<dbReference type="PANTHER" id="PTHR15673:SF2">
    <property type="entry name" value="IQ CALMODULIN-BINDING MOTIF-CONTAINING PROTEIN 1"/>
    <property type="match status" value="1"/>
</dbReference>
<dbReference type="CDD" id="cd23767">
    <property type="entry name" value="IQCD"/>
    <property type="match status" value="2"/>
</dbReference>
<dbReference type="EMBL" id="HADY01017186">
    <property type="protein sequence ID" value="SBP55671.1"/>
    <property type="molecule type" value="Transcribed_RNA"/>
</dbReference>
<accession>A0A1A8AMG6</accession>
<organism evidence="1">
    <name type="scientific">Nothobranchius furzeri</name>
    <name type="common">Turquoise killifish</name>
    <dbReference type="NCBI Taxonomy" id="105023"/>
    <lineage>
        <taxon>Eukaryota</taxon>
        <taxon>Metazoa</taxon>
        <taxon>Chordata</taxon>
        <taxon>Craniata</taxon>
        <taxon>Vertebrata</taxon>
        <taxon>Euteleostomi</taxon>
        <taxon>Actinopterygii</taxon>
        <taxon>Neopterygii</taxon>
        <taxon>Teleostei</taxon>
        <taxon>Neoteleostei</taxon>
        <taxon>Acanthomorphata</taxon>
        <taxon>Ovalentaria</taxon>
        <taxon>Atherinomorphae</taxon>
        <taxon>Cyprinodontiformes</taxon>
        <taxon>Nothobranchiidae</taxon>
        <taxon>Nothobranchius</taxon>
    </lineage>
</organism>
<dbReference type="InterPro" id="IPR000048">
    <property type="entry name" value="IQ_motif_EF-hand-BS"/>
</dbReference>
<reference evidence="1" key="1">
    <citation type="submission" date="2016-05" db="EMBL/GenBank/DDBJ databases">
        <authorList>
            <person name="Lavstsen T."/>
            <person name="Jespersen J.S."/>
        </authorList>
    </citation>
    <scope>NUCLEOTIDE SEQUENCE</scope>
    <source>
        <tissue evidence="1">Brain</tissue>
    </source>
</reference>
<evidence type="ECO:0000313" key="1">
    <source>
        <dbReference type="EMBL" id="SBP55671.1"/>
    </source>
</evidence>